<feature type="region of interest" description="Disordered" evidence="1">
    <location>
        <begin position="213"/>
        <end position="234"/>
    </location>
</feature>
<evidence type="ECO:0000259" key="3">
    <source>
        <dbReference type="Pfam" id="PF13362"/>
    </source>
</evidence>
<gene>
    <name evidence="4" type="ORF">D3273_22785</name>
</gene>
<accession>A0A4Q2U3W2</accession>
<feature type="domain" description="Toprim" evidence="3">
    <location>
        <begin position="253"/>
        <end position="362"/>
    </location>
</feature>
<protein>
    <submittedName>
        <fullName evidence="4">DUF927 domain-containing protein</fullName>
    </submittedName>
</protein>
<dbReference type="OrthoDB" id="9811157at2"/>
<dbReference type="Pfam" id="PF13362">
    <property type="entry name" value="Toprim_3"/>
    <property type="match status" value="1"/>
</dbReference>
<dbReference type="InterPro" id="IPR034154">
    <property type="entry name" value="TOPRIM_DnaG/twinkle"/>
</dbReference>
<proteinExistence type="predicted"/>
<keyword evidence="5" id="KW-1185">Reference proteome</keyword>
<reference evidence="4 5" key="1">
    <citation type="submission" date="2018-12" db="EMBL/GenBank/DDBJ databases">
        <authorList>
            <person name="Grouzdev D.S."/>
            <person name="Krutkina M.S."/>
        </authorList>
    </citation>
    <scope>NUCLEOTIDE SEQUENCE [LARGE SCALE GENOMIC DNA]</scope>
    <source>
        <strain evidence="4 5">RmlP026</strain>
    </source>
</reference>
<dbReference type="Proteomes" id="UP000290759">
    <property type="component" value="Unassembled WGS sequence"/>
</dbReference>
<evidence type="ECO:0000313" key="4">
    <source>
        <dbReference type="EMBL" id="RYC29641.1"/>
    </source>
</evidence>
<dbReference type="InterPro" id="IPR006171">
    <property type="entry name" value="TOPRIM_dom"/>
</dbReference>
<organism evidence="4 5">
    <name type="scientific">Lichenibacterium minor</name>
    <dbReference type="NCBI Taxonomy" id="2316528"/>
    <lineage>
        <taxon>Bacteria</taxon>
        <taxon>Pseudomonadati</taxon>
        <taxon>Pseudomonadota</taxon>
        <taxon>Alphaproteobacteria</taxon>
        <taxon>Hyphomicrobiales</taxon>
        <taxon>Lichenihabitantaceae</taxon>
        <taxon>Lichenibacterium</taxon>
    </lineage>
</organism>
<name>A0A4Q2U3W2_9HYPH</name>
<dbReference type="AlphaFoldDB" id="A0A4Q2U3W2"/>
<feature type="domain" description="DUF927" evidence="2">
    <location>
        <begin position="425"/>
        <end position="711"/>
    </location>
</feature>
<dbReference type="Pfam" id="PF06048">
    <property type="entry name" value="DUF927"/>
    <property type="match status" value="1"/>
</dbReference>
<evidence type="ECO:0000313" key="5">
    <source>
        <dbReference type="Proteomes" id="UP000290759"/>
    </source>
</evidence>
<evidence type="ECO:0000259" key="2">
    <source>
        <dbReference type="Pfam" id="PF06048"/>
    </source>
</evidence>
<dbReference type="CDD" id="cd01029">
    <property type="entry name" value="TOPRIM_primases"/>
    <property type="match status" value="1"/>
</dbReference>
<dbReference type="EMBL" id="QYBB01000044">
    <property type="protein sequence ID" value="RYC29641.1"/>
    <property type="molecule type" value="Genomic_DNA"/>
</dbReference>
<dbReference type="InterPro" id="IPR009270">
    <property type="entry name" value="DUF927"/>
</dbReference>
<sequence length="987" mass="103718">MAEAETYVVTRDIKAAVQGRETEVLDALNIDWRRCTKSNHIRCPYPEHGSNGENWRWDARKAKAFCTCQTGHADSILDVVMKCDGLEIEGAKVRAAEAIGRSDLIKTKGSGKGGQRMDATSLLNPPAGSANAGLPAAYLAHRLGIAPGDVLMPSTAAVGWSALTYWEAPARPGGKPVDVGQFPAVAFATVAADGGLHCHRIYVAPGGVGKAVLGDSPSGKPRDPKKSAKAPVDGASTAGRSVIWGHAGKASHVIVTEGIETGAAVAHAFRCEVEAGEIAVAAAISAGGVAAWQPWPATRRVTIAADRDDAPKEGKPLPSKAGEKAAREFGMRRHDDGSAVEVCIALPGVGGTATDWLDVLRAGDVEIVRAGIGAAKPFVPTSTELRDRAERAGREAEIARIAALYPVPALNGRTLFYDHTDAGRVWLFKEYTKGTGENAVVLRAPVASPFAITARLRILDDAGAYGLRLLLEDMDGRPRAVDIERRALATMGGTEARGLFLEAGVRFEEDGELIAVAALKAAHPERETSIMRHPGWHDLDGIRIYITPGGEVIGLPDGQSIELAAGTVLPPSVARAGSLDGWKAAAAAAMTALNCPHFALGMAAGFAGVLVDLCGLDSCGINLSGQTSAGKTTSQRLAASAWSVPDSTRPGLFQVAKTTVNGFESLAARANGTVFCLDELAHLSGREVAKVVYTLASGIGKIRMTTAAVARDPHRWKTFAILSSETSLEAKITADGENWTGGQAVRIADVDVSGINRLLDQATLDKIASVSKHYGHAGPAFVQALVEGGHHERAAEIKERILVGARTIAGPGADAAMIRAALPLAIISAAGGLAQAFGLLPAGPTLNQSVRWAWAGFKASSDAIALDPAEQAIGNIRTWVAERWRTSLHGIHAEEKPSRDAMGWWDDNAVYLTPERLKEAAGGTLKEELIASALNDAGMIHKTKGGRHLYVSWVPSCGRMKAYALSRDHFGRGQDEGSIRTVAGGRL</sequence>
<reference evidence="4 5" key="2">
    <citation type="submission" date="2019-02" db="EMBL/GenBank/DDBJ databases">
        <title>'Lichenibacterium ramalinii' gen. nov. sp. nov., 'Lichenibacterium minor' gen. nov. sp. nov.</title>
        <authorList>
            <person name="Pankratov T."/>
        </authorList>
    </citation>
    <scope>NUCLEOTIDE SEQUENCE [LARGE SCALE GENOMIC DNA]</scope>
    <source>
        <strain evidence="4 5">RmlP026</strain>
    </source>
</reference>
<feature type="region of interest" description="Disordered" evidence="1">
    <location>
        <begin position="307"/>
        <end position="331"/>
    </location>
</feature>
<comment type="caution">
    <text evidence="4">The sequence shown here is derived from an EMBL/GenBank/DDBJ whole genome shotgun (WGS) entry which is preliminary data.</text>
</comment>
<dbReference type="RefSeq" id="WP_129229197.1">
    <property type="nucleotide sequence ID" value="NZ_QYBB01000044.1"/>
</dbReference>
<evidence type="ECO:0000256" key="1">
    <source>
        <dbReference type="SAM" id="MobiDB-lite"/>
    </source>
</evidence>